<reference evidence="1" key="2">
    <citation type="journal article" date="2015" name="Data Brief">
        <title>Shoot transcriptome of the giant reed, Arundo donax.</title>
        <authorList>
            <person name="Barrero R.A."/>
            <person name="Guerrero F.D."/>
            <person name="Moolhuijzen P."/>
            <person name="Goolsby J.A."/>
            <person name="Tidwell J."/>
            <person name="Bellgard S.E."/>
            <person name="Bellgard M.I."/>
        </authorList>
    </citation>
    <scope>NUCLEOTIDE SEQUENCE</scope>
    <source>
        <tissue evidence="1">Shoot tissue taken approximately 20 cm above the soil surface</tissue>
    </source>
</reference>
<sequence>MKTVHNHHLPALKLTPKNAALSVVIHPIDNLTRTTLVLICINTTN</sequence>
<protein>
    <submittedName>
        <fullName evidence="1">Uncharacterized protein</fullName>
    </submittedName>
</protein>
<reference evidence="1" key="1">
    <citation type="submission" date="2014-09" db="EMBL/GenBank/DDBJ databases">
        <authorList>
            <person name="Magalhaes I.L.F."/>
            <person name="Oliveira U."/>
            <person name="Santos F.R."/>
            <person name="Vidigal T.H.D.A."/>
            <person name="Brescovit A.D."/>
            <person name="Santos A.J."/>
        </authorList>
    </citation>
    <scope>NUCLEOTIDE SEQUENCE</scope>
    <source>
        <tissue evidence="1">Shoot tissue taken approximately 20 cm above the soil surface</tissue>
    </source>
</reference>
<dbReference type="EMBL" id="GBRH01215321">
    <property type="protein sequence ID" value="JAD82574.1"/>
    <property type="molecule type" value="Transcribed_RNA"/>
</dbReference>
<proteinExistence type="predicted"/>
<accession>A0A0A9D1U4</accession>
<evidence type="ECO:0000313" key="1">
    <source>
        <dbReference type="EMBL" id="JAD82574.1"/>
    </source>
</evidence>
<dbReference type="AlphaFoldDB" id="A0A0A9D1U4"/>
<organism evidence="1">
    <name type="scientific">Arundo donax</name>
    <name type="common">Giant reed</name>
    <name type="synonym">Donax arundinaceus</name>
    <dbReference type="NCBI Taxonomy" id="35708"/>
    <lineage>
        <taxon>Eukaryota</taxon>
        <taxon>Viridiplantae</taxon>
        <taxon>Streptophyta</taxon>
        <taxon>Embryophyta</taxon>
        <taxon>Tracheophyta</taxon>
        <taxon>Spermatophyta</taxon>
        <taxon>Magnoliopsida</taxon>
        <taxon>Liliopsida</taxon>
        <taxon>Poales</taxon>
        <taxon>Poaceae</taxon>
        <taxon>PACMAD clade</taxon>
        <taxon>Arundinoideae</taxon>
        <taxon>Arundineae</taxon>
        <taxon>Arundo</taxon>
    </lineage>
</organism>
<name>A0A0A9D1U4_ARUDO</name>